<keyword evidence="3" id="KW-0804">Transcription</keyword>
<keyword evidence="9" id="KW-1185">Reference proteome</keyword>
<dbReference type="Proteomes" id="UP001060104">
    <property type="component" value="Chromosome"/>
</dbReference>
<dbReference type="GO" id="GO:0003677">
    <property type="term" value="F:DNA binding"/>
    <property type="evidence" value="ECO:0007669"/>
    <property type="project" value="UniProtKB-KW"/>
</dbReference>
<dbReference type="SMART" id="SM00421">
    <property type="entry name" value="HTH_LUXR"/>
    <property type="match status" value="1"/>
</dbReference>
<dbReference type="InterPro" id="IPR016032">
    <property type="entry name" value="Sig_transdc_resp-reg_C-effctor"/>
</dbReference>
<evidence type="ECO:0000313" key="5">
    <source>
        <dbReference type="EMBL" id="CUP56936.1"/>
    </source>
</evidence>
<keyword evidence="2" id="KW-0238">DNA-binding</keyword>
<sequence>MREYIIADNQDISKAGMMFLLSRQKDVSVLLEADNKAELIQQLRLYPQAVVILDYTLFDFAGADELIVLQERFKEADWILFSDELSIHFLRQVLFSSMAFGVVMKDNSKEEIMTALQCTSRKQRYICNHVSNLLLSGSVPSAPSPATTEDHLLTQTEKNILKEIALGKTTKEIAAEKNLSFHTINSHRKNIFRKLGVNNVHEATKYAMRAGIVDLAEYYI</sequence>
<evidence type="ECO:0000256" key="1">
    <source>
        <dbReference type="ARBA" id="ARBA00023015"/>
    </source>
</evidence>
<dbReference type="SUPFAM" id="SSF52172">
    <property type="entry name" value="CheY-like"/>
    <property type="match status" value="1"/>
</dbReference>
<dbReference type="EMBL" id="CP103141">
    <property type="protein sequence ID" value="UVQ72374.1"/>
    <property type="molecule type" value="Genomic_DNA"/>
</dbReference>
<evidence type="ECO:0000259" key="4">
    <source>
        <dbReference type="PROSITE" id="PS50043"/>
    </source>
</evidence>
<dbReference type="PRINTS" id="PR00038">
    <property type="entry name" value="HTHLUXR"/>
</dbReference>
<dbReference type="Proteomes" id="UP000095606">
    <property type="component" value="Unassembled WGS sequence"/>
</dbReference>
<gene>
    <name evidence="5" type="primary">narL</name>
    <name evidence="5" type="ORF">ERS852461_02886</name>
    <name evidence="6" type="ORF">NXW97_12125</name>
    <name evidence="7" type="ORF">NXY30_14960</name>
</gene>
<evidence type="ECO:0000256" key="3">
    <source>
        <dbReference type="ARBA" id="ARBA00023163"/>
    </source>
</evidence>
<reference evidence="5 8" key="1">
    <citation type="submission" date="2015-09" db="EMBL/GenBank/DDBJ databases">
        <authorList>
            <consortium name="Pathogen Informatics"/>
        </authorList>
    </citation>
    <scope>NUCLEOTIDE SEQUENCE [LARGE SCALE GENOMIC DNA]</scope>
    <source>
        <strain evidence="5 8">2789STDY5834846</strain>
    </source>
</reference>
<dbReference type="PROSITE" id="PS50043">
    <property type="entry name" value="HTH_LUXR_2"/>
    <property type="match status" value="1"/>
</dbReference>
<reference evidence="6" key="2">
    <citation type="submission" date="2022-08" db="EMBL/GenBank/DDBJ databases">
        <title>Genome Sequencing of Bacteroides fragilis Group Isolates with Nanopore Technology.</title>
        <authorList>
            <person name="Tisza M.J."/>
            <person name="Smith D."/>
            <person name="Dekker J.P."/>
        </authorList>
    </citation>
    <scope>NUCLEOTIDE SEQUENCE</scope>
    <source>
        <strain evidence="6">BFG-351</strain>
        <strain evidence="7">BFG-527</strain>
    </source>
</reference>
<dbReference type="Proteomes" id="UP001204548">
    <property type="component" value="Unassembled WGS sequence"/>
</dbReference>
<protein>
    <submittedName>
        <fullName evidence="6">Response regulator transcription factor</fullName>
    </submittedName>
    <submittedName>
        <fullName evidence="5">Transcriptional regulator</fullName>
    </submittedName>
</protein>
<dbReference type="PANTHER" id="PTHR44688">
    <property type="entry name" value="DNA-BINDING TRANSCRIPTIONAL ACTIVATOR DEVR_DOSR"/>
    <property type="match status" value="1"/>
</dbReference>
<feature type="domain" description="HTH luxR-type" evidence="4">
    <location>
        <begin position="146"/>
        <end position="211"/>
    </location>
</feature>
<dbReference type="Gene3D" id="3.40.50.2300">
    <property type="match status" value="1"/>
</dbReference>
<evidence type="ECO:0000313" key="9">
    <source>
        <dbReference type="Proteomes" id="UP001060104"/>
    </source>
</evidence>
<evidence type="ECO:0000313" key="6">
    <source>
        <dbReference type="EMBL" id="MCS2792743.1"/>
    </source>
</evidence>
<dbReference type="EMBL" id="JANUTS010000001">
    <property type="protein sequence ID" value="MCS2792743.1"/>
    <property type="molecule type" value="Genomic_DNA"/>
</dbReference>
<dbReference type="Pfam" id="PF00196">
    <property type="entry name" value="GerE"/>
    <property type="match status" value="1"/>
</dbReference>
<accession>A0A174PAT1</accession>
<dbReference type="EMBL" id="CZAE01000013">
    <property type="protein sequence ID" value="CUP56936.1"/>
    <property type="molecule type" value="Genomic_DNA"/>
</dbReference>
<dbReference type="InterPro" id="IPR011006">
    <property type="entry name" value="CheY-like_superfamily"/>
</dbReference>
<keyword evidence="1" id="KW-0805">Transcription regulation</keyword>
<dbReference type="GeneID" id="69589785"/>
<name>A0A174PAT1_9BACE</name>
<dbReference type="SUPFAM" id="SSF46894">
    <property type="entry name" value="C-terminal effector domain of the bipartite response regulators"/>
    <property type="match status" value="1"/>
</dbReference>
<dbReference type="InterPro" id="IPR000792">
    <property type="entry name" value="Tscrpt_reg_LuxR_C"/>
</dbReference>
<dbReference type="CDD" id="cd06170">
    <property type="entry name" value="LuxR_C_like"/>
    <property type="match status" value="1"/>
</dbReference>
<dbReference type="RefSeq" id="WP_010537459.1">
    <property type="nucleotide sequence ID" value="NZ_CABMFH010000035.1"/>
</dbReference>
<evidence type="ECO:0000313" key="8">
    <source>
        <dbReference type="Proteomes" id="UP000095606"/>
    </source>
</evidence>
<dbReference type="GO" id="GO:0006355">
    <property type="term" value="P:regulation of DNA-templated transcription"/>
    <property type="evidence" value="ECO:0007669"/>
    <property type="project" value="InterPro"/>
</dbReference>
<organism evidence="5 8">
    <name type="scientific">Bacteroides faecis</name>
    <dbReference type="NCBI Taxonomy" id="674529"/>
    <lineage>
        <taxon>Bacteria</taxon>
        <taxon>Pseudomonadati</taxon>
        <taxon>Bacteroidota</taxon>
        <taxon>Bacteroidia</taxon>
        <taxon>Bacteroidales</taxon>
        <taxon>Bacteroidaceae</taxon>
        <taxon>Bacteroides</taxon>
    </lineage>
</organism>
<dbReference type="PANTHER" id="PTHR44688:SF16">
    <property type="entry name" value="DNA-BINDING TRANSCRIPTIONAL ACTIVATOR DEVR_DOSR"/>
    <property type="match status" value="1"/>
</dbReference>
<accession>A0A3E5G3M2</accession>
<evidence type="ECO:0000256" key="2">
    <source>
        <dbReference type="ARBA" id="ARBA00023125"/>
    </source>
</evidence>
<dbReference type="AlphaFoldDB" id="A0A174PAT1"/>
<proteinExistence type="predicted"/>
<evidence type="ECO:0000313" key="7">
    <source>
        <dbReference type="EMBL" id="UVQ72374.1"/>
    </source>
</evidence>